<dbReference type="InterPro" id="IPR029044">
    <property type="entry name" value="Nucleotide-diphossugar_trans"/>
</dbReference>
<dbReference type="EMBL" id="CP003742">
    <property type="protein sequence ID" value="AGI72455.1"/>
    <property type="molecule type" value="Genomic_DNA"/>
</dbReference>
<reference evidence="1 2" key="1">
    <citation type="journal article" date="2013" name="PLoS ONE">
        <title>Poles Apart: Arctic and Antarctic Octadecabacter strains Share High Genome Plasticity and a New Type of Xanthorhodopsin.</title>
        <authorList>
            <person name="Vollmers J."/>
            <person name="Voget S."/>
            <person name="Dietrich S."/>
            <person name="Gollnow K."/>
            <person name="Smits M."/>
            <person name="Meyer K."/>
            <person name="Brinkhoff T."/>
            <person name="Simon M."/>
            <person name="Daniel R."/>
        </authorList>
    </citation>
    <scope>NUCLEOTIDE SEQUENCE [LARGE SCALE GENOMIC DNA]</scope>
    <source>
        <strain evidence="1 2">238</strain>
    </source>
</reference>
<evidence type="ECO:0000313" key="1">
    <source>
        <dbReference type="EMBL" id="AGI72455.1"/>
    </source>
</evidence>
<proteinExistence type="predicted"/>
<dbReference type="eggNOG" id="ENOG502Z7IB">
    <property type="taxonomic scope" value="Bacteria"/>
</dbReference>
<accession>M9RRQ8</accession>
<dbReference type="Proteomes" id="UP000004688">
    <property type="component" value="Chromosome"/>
</dbReference>
<sequence length="270" mass="30467">MREADMNTDIKIVTMIKWGVGYPADAFNRTYRALKVNLDSDVEIVCVTDDPTGLEPGIKSVPQAEIPLDRSKWNDGMWPKVALFKEDVFPTGAKVLYVDVDIAVVGDLMCFFNQIQPDEMQIIKDWKTYHEQWFPKLFPSNRGGNSSTLGFVAGDHSNIWDQFVADPDGSFANFGNDQQFITGVAKNLRYLPEGWTGPFKKSVAPLPPLAWFSACRPKPDCRIVAFHGSPELDDLTRRNRSDLQLLAEGFGRIRWIEAYLDAYDGPVVKK</sequence>
<protein>
    <recommendedName>
        <fullName evidence="3">Glycosyltransferase</fullName>
    </recommendedName>
</protein>
<dbReference type="AlphaFoldDB" id="M9RRQ8"/>
<name>M9RRQ8_9RHOB</name>
<dbReference type="KEGG" id="oar:OA238_c23900"/>
<evidence type="ECO:0000313" key="2">
    <source>
        <dbReference type="Proteomes" id="UP000004688"/>
    </source>
</evidence>
<dbReference type="SUPFAM" id="SSF53448">
    <property type="entry name" value="Nucleotide-diphospho-sugar transferases"/>
    <property type="match status" value="1"/>
</dbReference>
<keyword evidence="2" id="KW-1185">Reference proteome</keyword>
<gene>
    <name evidence="1" type="ORF">OA238_c23900</name>
</gene>
<organism evidence="1 2">
    <name type="scientific">Octadecabacter arcticus 238</name>
    <dbReference type="NCBI Taxonomy" id="391616"/>
    <lineage>
        <taxon>Bacteria</taxon>
        <taxon>Pseudomonadati</taxon>
        <taxon>Pseudomonadota</taxon>
        <taxon>Alphaproteobacteria</taxon>
        <taxon>Rhodobacterales</taxon>
        <taxon>Roseobacteraceae</taxon>
        <taxon>Octadecabacter</taxon>
    </lineage>
</organism>
<evidence type="ECO:0008006" key="3">
    <source>
        <dbReference type="Google" id="ProtNLM"/>
    </source>
</evidence>
<dbReference type="HOGENOM" id="CLU_076581_0_0_5"/>